<comment type="similarity">
    <text evidence="14">Belongs to the histone deacetylase family. HD Type 1 subfamily.</text>
</comment>
<feature type="binding site" evidence="17">
    <location>
        <position position="261"/>
    </location>
    <ligand>
        <name>a divalent metal cation</name>
        <dbReference type="ChEBI" id="CHEBI:60240"/>
    </ligand>
</feature>
<dbReference type="InterPro" id="IPR037138">
    <property type="entry name" value="His_deacetylse_dom_sf"/>
</dbReference>
<evidence type="ECO:0000256" key="5">
    <source>
        <dbReference type="ARBA" id="ARBA00022454"/>
    </source>
</evidence>
<evidence type="ECO:0000256" key="12">
    <source>
        <dbReference type="ARBA" id="ARBA00023163"/>
    </source>
</evidence>
<evidence type="ECO:0000256" key="13">
    <source>
        <dbReference type="ARBA" id="ARBA00023242"/>
    </source>
</evidence>
<dbReference type="AlphaFoldDB" id="R4X8H6"/>
<comment type="catalytic activity">
    <reaction evidence="14">
        <text>N(6)-acetyl-L-lysyl-[histone] + H2O = L-lysyl-[histone] + acetate</text>
        <dbReference type="Rhea" id="RHEA:58196"/>
        <dbReference type="Rhea" id="RHEA-COMP:9845"/>
        <dbReference type="Rhea" id="RHEA-COMP:11338"/>
        <dbReference type="ChEBI" id="CHEBI:15377"/>
        <dbReference type="ChEBI" id="CHEBI:29969"/>
        <dbReference type="ChEBI" id="CHEBI:30089"/>
        <dbReference type="ChEBI" id="CHEBI:61930"/>
        <dbReference type="EC" id="3.5.1.98"/>
    </reaction>
</comment>
<dbReference type="OrthoDB" id="73273at2759"/>
<dbReference type="GO" id="GO:0031507">
    <property type="term" value="P:heterochromatin formation"/>
    <property type="evidence" value="ECO:0007669"/>
    <property type="project" value="TreeGrafter"/>
</dbReference>
<keyword evidence="10 14" id="KW-0156">Chromatin regulator</keyword>
<evidence type="ECO:0000256" key="3">
    <source>
        <dbReference type="ARBA" id="ARBA00004286"/>
    </source>
</evidence>
<evidence type="ECO:0000256" key="10">
    <source>
        <dbReference type="ARBA" id="ARBA00022853"/>
    </source>
</evidence>
<dbReference type="PIRSF" id="PIRSF037913">
    <property type="entry name" value="His_deacetylse_1"/>
    <property type="match status" value="1"/>
</dbReference>
<evidence type="ECO:0000256" key="6">
    <source>
        <dbReference type="ARBA" id="ARBA00022490"/>
    </source>
</evidence>
<keyword evidence="6" id="KW-0963">Cytoplasm</keyword>
<name>R4X8H6_TAPDE</name>
<feature type="binding site" evidence="17">
    <location>
        <position position="170"/>
    </location>
    <ligand>
        <name>a divalent metal cation</name>
        <dbReference type="ChEBI" id="CHEBI:60240"/>
    </ligand>
</feature>
<protein>
    <recommendedName>
        <fullName evidence="14">Histone deacetylase</fullName>
        <ecNumber evidence="14">3.5.1.98</ecNumber>
    </recommendedName>
</protein>
<dbReference type="InterPro" id="IPR003084">
    <property type="entry name" value="HDAC_I/II"/>
</dbReference>
<evidence type="ECO:0000259" key="18">
    <source>
        <dbReference type="Pfam" id="PF00850"/>
    </source>
</evidence>
<evidence type="ECO:0000256" key="2">
    <source>
        <dbReference type="ARBA" id="ARBA00004123"/>
    </source>
</evidence>
<keyword evidence="8 17" id="KW-0479">Metal-binding</keyword>
<reference evidence="19 20" key="1">
    <citation type="journal article" date="2013" name="MBio">
        <title>Genome sequencing of the plant pathogen Taphrina deformans, the causal agent of peach leaf curl.</title>
        <authorList>
            <person name="Cisse O.H."/>
            <person name="Almeida J.M.G.C.F."/>
            <person name="Fonseca A."/>
            <person name="Kumar A.A."/>
            <person name="Salojaervi J."/>
            <person name="Overmyer K."/>
            <person name="Hauser P.M."/>
            <person name="Pagni M."/>
        </authorList>
    </citation>
    <scope>NUCLEOTIDE SEQUENCE [LARGE SCALE GENOMIC DNA]</scope>
    <source>
        <strain evidence="20">PYCC 5710 / ATCC 11124 / CBS 356.35 / IMI 108563 / JCM 9778 / NBRC 8474</strain>
    </source>
</reference>
<evidence type="ECO:0000256" key="8">
    <source>
        <dbReference type="ARBA" id="ARBA00022723"/>
    </source>
</evidence>
<dbReference type="GO" id="GO:0046872">
    <property type="term" value="F:metal ion binding"/>
    <property type="evidence" value="ECO:0007669"/>
    <property type="project" value="UniProtKB-KW"/>
</dbReference>
<keyword evidence="13 14" id="KW-0539">Nucleus</keyword>
<dbReference type="GO" id="GO:0005634">
    <property type="term" value="C:nucleus"/>
    <property type="evidence" value="ECO:0007669"/>
    <property type="project" value="UniProtKB-SubCell"/>
</dbReference>
<evidence type="ECO:0000256" key="11">
    <source>
        <dbReference type="ARBA" id="ARBA00023015"/>
    </source>
</evidence>
<dbReference type="SUPFAM" id="SSF52768">
    <property type="entry name" value="Arginase/deacetylase"/>
    <property type="match status" value="1"/>
</dbReference>
<keyword evidence="12 14" id="KW-0804">Transcription</keyword>
<evidence type="ECO:0000256" key="17">
    <source>
        <dbReference type="PIRSR" id="PIRSR037913-3"/>
    </source>
</evidence>
<comment type="subcellular location">
    <subcellularLocation>
        <location evidence="3">Chromosome</location>
    </subcellularLocation>
    <subcellularLocation>
        <location evidence="4">Cytoplasm</location>
    </subcellularLocation>
    <subcellularLocation>
        <location evidence="2 14">Nucleus</location>
    </subcellularLocation>
</comment>
<dbReference type="PANTHER" id="PTHR10625:SF14">
    <property type="entry name" value="HISTONE DEACETYLASE 8"/>
    <property type="match status" value="1"/>
</dbReference>
<feature type="binding site" evidence="17">
    <location>
        <position position="168"/>
    </location>
    <ligand>
        <name>a divalent metal cation</name>
        <dbReference type="ChEBI" id="CHEBI:60240"/>
    </ligand>
</feature>
<keyword evidence="5" id="KW-0158">Chromosome</keyword>
<dbReference type="EMBL" id="CAHR02000062">
    <property type="protein sequence ID" value="CCG81903.1"/>
    <property type="molecule type" value="Genomic_DNA"/>
</dbReference>
<evidence type="ECO:0000256" key="16">
    <source>
        <dbReference type="PIRSR" id="PIRSR037913-2"/>
    </source>
</evidence>
<sequence>MLGYCYSQALELASDQLPSNIGRSSMVHHLIAAYGLLSHKNIVVLKTLPANKAELTAYHDAAFVDILLSSEQFLQLSDEILLQYGLVEDCPIFPALSNYVCEVAGASLRAAKALSSDTSTFQIVINWDGGRHHAKRGAASGFCYIADAVLAIQQLRKKFERVIYIDLDIHHGDGVESAFVHSDKVFTLSLHRFDSGFFPQTGSEDEQGKGKGFGYAMNLPLQEGLSDSALLTIVTEIVKPLLKCYHAAGYNTAVVIQCGVDSLALDPTREWNLSIDGYCKAIASIQASIHAFNFVALYLGGGGYDKALASRCYTAITATLLGHHLSEQIPEHSLWHEYTSTNHDLSVHNSIRGLKDANEAVLPSLIARSHTRLASLTFSPKS</sequence>
<organism evidence="19 20">
    <name type="scientific">Taphrina deformans (strain PYCC 5710 / ATCC 11124 / CBS 356.35 / IMI 108563 / JCM 9778 / NBRC 8474)</name>
    <name type="common">Peach leaf curl fungus</name>
    <name type="synonym">Lalaria deformans</name>
    <dbReference type="NCBI Taxonomy" id="1097556"/>
    <lineage>
        <taxon>Eukaryota</taxon>
        <taxon>Fungi</taxon>
        <taxon>Dikarya</taxon>
        <taxon>Ascomycota</taxon>
        <taxon>Taphrinomycotina</taxon>
        <taxon>Taphrinomycetes</taxon>
        <taxon>Taphrinales</taxon>
        <taxon>Taphrinaceae</taxon>
        <taxon>Taphrina</taxon>
    </lineage>
</organism>
<dbReference type="EC" id="3.5.1.98" evidence="14"/>
<accession>R4X8H6</accession>
<evidence type="ECO:0000256" key="9">
    <source>
        <dbReference type="ARBA" id="ARBA00022801"/>
    </source>
</evidence>
<feature type="domain" description="Histone deacetylase" evidence="18">
    <location>
        <begin position="18"/>
        <end position="320"/>
    </location>
</feature>
<dbReference type="GO" id="GO:0005694">
    <property type="term" value="C:chromosome"/>
    <property type="evidence" value="ECO:0007669"/>
    <property type="project" value="UniProtKB-SubCell"/>
</dbReference>
<keyword evidence="11 14" id="KW-0805">Transcription regulation</keyword>
<keyword evidence="20" id="KW-1185">Reference proteome</keyword>
<dbReference type="InterPro" id="IPR000286">
    <property type="entry name" value="HDACs"/>
</dbReference>
<evidence type="ECO:0000256" key="7">
    <source>
        <dbReference type="ARBA" id="ARBA00022491"/>
    </source>
</evidence>
<dbReference type="STRING" id="1097556.R4X8H6"/>
<evidence type="ECO:0000313" key="20">
    <source>
        <dbReference type="Proteomes" id="UP000013776"/>
    </source>
</evidence>
<keyword evidence="9 14" id="KW-0378">Hydrolase</keyword>
<dbReference type="PRINTS" id="PR01270">
    <property type="entry name" value="HDASUPER"/>
</dbReference>
<feature type="binding site" evidence="16">
    <location>
        <position position="141"/>
    </location>
    <ligand>
        <name>substrate</name>
    </ligand>
</feature>
<dbReference type="Proteomes" id="UP000013776">
    <property type="component" value="Unassembled WGS sequence"/>
</dbReference>
<dbReference type="PRINTS" id="PR01271">
    <property type="entry name" value="HISDACETLASE"/>
</dbReference>
<keyword evidence="7" id="KW-0678">Repressor</keyword>
<evidence type="ECO:0000256" key="14">
    <source>
        <dbReference type="PIRNR" id="PIRNR037913"/>
    </source>
</evidence>
<dbReference type="GO" id="GO:0005737">
    <property type="term" value="C:cytoplasm"/>
    <property type="evidence" value="ECO:0007669"/>
    <property type="project" value="UniProtKB-SubCell"/>
</dbReference>
<dbReference type="eggNOG" id="KOG1342">
    <property type="taxonomic scope" value="Eukaryota"/>
</dbReference>
<evidence type="ECO:0000256" key="1">
    <source>
        <dbReference type="ARBA" id="ARBA00001968"/>
    </source>
</evidence>
<comment type="cofactor">
    <cofactor evidence="1">
        <name>a divalent metal cation</name>
        <dbReference type="ChEBI" id="CHEBI:60240"/>
    </cofactor>
</comment>
<dbReference type="GO" id="GO:0141221">
    <property type="term" value="F:histone deacetylase activity, hydrolytic mechanism"/>
    <property type="evidence" value="ECO:0007669"/>
    <property type="project" value="UniProtKB-EC"/>
</dbReference>
<feature type="active site" description="Proton acceptor" evidence="15">
    <location>
        <position position="133"/>
    </location>
</feature>
<evidence type="ECO:0000256" key="4">
    <source>
        <dbReference type="ARBA" id="ARBA00004496"/>
    </source>
</evidence>
<comment type="caution">
    <text evidence="19">The sequence shown here is derived from an EMBL/GenBank/DDBJ whole genome shotgun (WGS) entry which is preliminary data.</text>
</comment>
<dbReference type="Pfam" id="PF00850">
    <property type="entry name" value="Hist_deacetyl"/>
    <property type="match status" value="1"/>
</dbReference>
<feature type="binding site" evidence="16">
    <location>
        <position position="89"/>
    </location>
    <ligand>
        <name>substrate</name>
    </ligand>
</feature>
<gene>
    <name evidence="19" type="ORF">TAPDE_001786</name>
</gene>
<evidence type="ECO:0000256" key="15">
    <source>
        <dbReference type="PIRSR" id="PIRSR037913-1"/>
    </source>
</evidence>
<dbReference type="Gene3D" id="3.40.800.20">
    <property type="entry name" value="Histone deacetylase domain"/>
    <property type="match status" value="1"/>
</dbReference>
<feature type="binding site" evidence="16">
    <location>
        <position position="304"/>
    </location>
    <ligand>
        <name>substrate</name>
    </ligand>
</feature>
<dbReference type="InterPro" id="IPR023801">
    <property type="entry name" value="His_deacetylse_dom"/>
</dbReference>
<dbReference type="InterPro" id="IPR023696">
    <property type="entry name" value="Ureohydrolase_dom_sf"/>
</dbReference>
<evidence type="ECO:0000313" key="19">
    <source>
        <dbReference type="EMBL" id="CCG81903.1"/>
    </source>
</evidence>
<proteinExistence type="inferred from homology"/>
<dbReference type="PANTHER" id="PTHR10625">
    <property type="entry name" value="HISTONE DEACETYLASE HDAC1-RELATED"/>
    <property type="match status" value="1"/>
</dbReference>